<evidence type="ECO:0000313" key="3">
    <source>
        <dbReference type="Proteomes" id="UP000298324"/>
    </source>
</evidence>
<comment type="caution">
    <text evidence="2">The sequence shown here is derived from an EMBL/GenBank/DDBJ whole genome shotgun (WGS) entry which is preliminary data.</text>
</comment>
<dbReference type="AlphaFoldDB" id="A0A4Y7R8N1"/>
<gene>
    <name evidence="2" type="ORF">Psch_03763</name>
</gene>
<keyword evidence="3" id="KW-1185">Reference proteome</keyword>
<proteinExistence type="predicted"/>
<dbReference type="SMART" id="SM00382">
    <property type="entry name" value="AAA"/>
    <property type="match status" value="1"/>
</dbReference>
<dbReference type="RefSeq" id="WP_190259275.1">
    <property type="nucleotide sequence ID" value="NZ_QFGA01000003.1"/>
</dbReference>
<dbReference type="InterPro" id="IPR027417">
    <property type="entry name" value="P-loop_NTPase"/>
</dbReference>
<dbReference type="Pfam" id="PF05673">
    <property type="entry name" value="DUF815"/>
    <property type="match status" value="1"/>
</dbReference>
<dbReference type="PANTHER" id="PTHR42935:SF1">
    <property type="entry name" value="SLR0930 PROTEIN"/>
    <property type="match status" value="1"/>
</dbReference>
<accession>A0A4Y7R8N1</accession>
<dbReference type="SUPFAM" id="SSF52540">
    <property type="entry name" value="P-loop containing nucleoside triphosphate hydrolases"/>
    <property type="match status" value="1"/>
</dbReference>
<dbReference type="CDD" id="cd00009">
    <property type="entry name" value="AAA"/>
    <property type="match status" value="1"/>
</dbReference>
<dbReference type="EMBL" id="QFGA01000003">
    <property type="protein sequence ID" value="TEB05000.1"/>
    <property type="molecule type" value="Genomic_DNA"/>
</dbReference>
<dbReference type="Proteomes" id="UP000298324">
    <property type="component" value="Unassembled WGS sequence"/>
</dbReference>
<dbReference type="InterPro" id="IPR003593">
    <property type="entry name" value="AAA+_ATPase"/>
</dbReference>
<name>A0A4Y7R8N1_9FIRM</name>
<dbReference type="InterPro" id="IPR008533">
    <property type="entry name" value="DUF815"/>
</dbReference>
<feature type="domain" description="AAA+ ATPase" evidence="1">
    <location>
        <begin position="252"/>
        <end position="369"/>
    </location>
</feature>
<organism evidence="2 3">
    <name type="scientific">Pelotomaculum schinkii</name>
    <dbReference type="NCBI Taxonomy" id="78350"/>
    <lineage>
        <taxon>Bacteria</taxon>
        <taxon>Bacillati</taxon>
        <taxon>Bacillota</taxon>
        <taxon>Clostridia</taxon>
        <taxon>Eubacteriales</taxon>
        <taxon>Desulfotomaculaceae</taxon>
        <taxon>Pelotomaculum</taxon>
    </lineage>
</organism>
<evidence type="ECO:0000259" key="1">
    <source>
        <dbReference type="SMART" id="SM00382"/>
    </source>
</evidence>
<sequence>MLNRQILTQFSHALHAAKGLTLYRGIMEDPVCRAMVVFLEKVTGQAPMEQILDSYGEIFRLLSAKAVLAGEKPVGDAWQDHLLNLILYQDNPFSEAAASVPYGQLGHSLKQAAMWDLNKLQVLHRVEAGAALASLLKMEDESLAGQLPVWDALHIPFVSETGRDGRPKARELKELLSGRGDWSACLEALSDYYICAGSGIFGRYGAFRWVSRYEHLEGIDEPDPVRLEKLIGYRSQRQEVVDNTEKFLAGLPANNILLYGDRGTGKSSTVKALLNRYQARGLRLIEVPKSALGDYPLIIRKLRGKPQRFILFVDDLSFEDSEVEYKELKAVLEGGLEVRPANVLIYATSNRRHLVREHFSDRGPAGDGDGDLRTGDTVQEKLSLADRFGITVLFVMPDRSLYLDIVRGLAEQRGIDIPGSELEKKALLWETWHNGRSGRTARQFIDDLSGELGRQKKQ</sequence>
<reference evidence="2 3" key="1">
    <citation type="journal article" date="2018" name="Environ. Microbiol.">
        <title>Novel energy conservation strategies and behaviour of Pelotomaculum schinkii driving syntrophic propionate catabolism.</title>
        <authorList>
            <person name="Hidalgo-Ahumada C.A.P."/>
            <person name="Nobu M.K."/>
            <person name="Narihiro T."/>
            <person name="Tamaki H."/>
            <person name="Liu W.T."/>
            <person name="Kamagata Y."/>
            <person name="Stams A.J.M."/>
            <person name="Imachi H."/>
            <person name="Sousa D.Z."/>
        </authorList>
    </citation>
    <scope>NUCLEOTIDE SEQUENCE [LARGE SCALE GENOMIC DNA]</scope>
    <source>
        <strain evidence="2 3">HH</strain>
    </source>
</reference>
<protein>
    <recommendedName>
        <fullName evidence="1">AAA+ ATPase domain-containing protein</fullName>
    </recommendedName>
</protein>
<evidence type="ECO:0000313" key="2">
    <source>
        <dbReference type="EMBL" id="TEB05000.1"/>
    </source>
</evidence>
<dbReference type="PANTHER" id="PTHR42935">
    <property type="entry name" value="SLR0930 PROTEIN"/>
    <property type="match status" value="1"/>
</dbReference>
<dbReference type="Gene3D" id="3.40.50.300">
    <property type="entry name" value="P-loop containing nucleotide triphosphate hydrolases"/>
    <property type="match status" value="1"/>
</dbReference>